<dbReference type="GO" id="GO:0003824">
    <property type="term" value="F:catalytic activity"/>
    <property type="evidence" value="ECO:0007669"/>
    <property type="project" value="InterPro"/>
</dbReference>
<evidence type="ECO:0000259" key="1">
    <source>
        <dbReference type="Pfam" id="PF19580"/>
    </source>
</evidence>
<dbReference type="PANTHER" id="PTHR42834:SF1">
    <property type="entry name" value="ENDONUCLEASE_EXONUCLEASE_PHOSPHATASE FAMILY PROTEIN (AFU_ORTHOLOGUE AFUA_3G09210)"/>
    <property type="match status" value="1"/>
</dbReference>
<dbReference type="InterPro" id="IPR005135">
    <property type="entry name" value="Endo/exonuclease/phosphatase"/>
</dbReference>
<sequence>MFDTLDNPSTYDDSRTPYGKDNWTSKIYWKKVENISKVISEIGYDETNALPTIVGLCEVENKDVIVDLVNTEKLKKGNYGIVHYDSPDERGIDVALIYKKNLFKPLNTNSTFLDIYDEERNRQDYTRDQLVVEGYLENEKIYLIVNHWPSRSGGELRSRPFRNKAAELNRRIIDSIQSINKKAKIITMGDFNDDPINESIKKILNTKSDKANLGKFDMYNPMEKIHREGRGTLAYRDNWNLFDQIIFSSSLISENKSNFSYYKTYIYSKKYLYNQSGKYKGYPFKSFAGGSFLDGYSDHLPVYILLIKEMK</sequence>
<gene>
    <name evidence="2" type="ORF">METZ01_LOCUS11324</name>
</gene>
<protein>
    <recommendedName>
        <fullName evidence="1">Endonuclease/exonuclease/phosphatase domain-containing protein</fullName>
    </recommendedName>
</protein>
<organism evidence="2">
    <name type="scientific">marine metagenome</name>
    <dbReference type="NCBI Taxonomy" id="408172"/>
    <lineage>
        <taxon>unclassified sequences</taxon>
        <taxon>metagenomes</taxon>
        <taxon>ecological metagenomes</taxon>
    </lineage>
</organism>
<accession>A0A381NV99</accession>
<reference evidence="2" key="1">
    <citation type="submission" date="2018-05" db="EMBL/GenBank/DDBJ databases">
        <authorList>
            <person name="Lanie J.A."/>
            <person name="Ng W.-L."/>
            <person name="Kazmierczak K.M."/>
            <person name="Andrzejewski T.M."/>
            <person name="Davidsen T.M."/>
            <person name="Wayne K.J."/>
            <person name="Tettelin H."/>
            <person name="Glass J.I."/>
            <person name="Rusch D."/>
            <person name="Podicherti R."/>
            <person name="Tsui H.-C.T."/>
            <person name="Winkler M.E."/>
        </authorList>
    </citation>
    <scope>NUCLEOTIDE SEQUENCE</scope>
</reference>
<dbReference type="AlphaFoldDB" id="A0A381NV99"/>
<feature type="domain" description="Endonuclease/exonuclease/phosphatase" evidence="1">
    <location>
        <begin position="1"/>
        <end position="307"/>
    </location>
</feature>
<evidence type="ECO:0000313" key="2">
    <source>
        <dbReference type="EMBL" id="SUZ58470.1"/>
    </source>
</evidence>
<dbReference type="Pfam" id="PF19580">
    <property type="entry name" value="Exo_endo_phos_3"/>
    <property type="match status" value="1"/>
</dbReference>
<dbReference type="InterPro" id="IPR036691">
    <property type="entry name" value="Endo/exonu/phosph_ase_sf"/>
</dbReference>
<name>A0A381NV99_9ZZZZ</name>
<proteinExistence type="predicted"/>
<dbReference type="Gene3D" id="3.60.10.10">
    <property type="entry name" value="Endonuclease/exonuclease/phosphatase"/>
    <property type="match status" value="1"/>
</dbReference>
<dbReference type="EMBL" id="UINC01000621">
    <property type="protein sequence ID" value="SUZ58470.1"/>
    <property type="molecule type" value="Genomic_DNA"/>
</dbReference>
<dbReference type="SUPFAM" id="SSF56219">
    <property type="entry name" value="DNase I-like"/>
    <property type="match status" value="1"/>
</dbReference>
<dbReference type="PANTHER" id="PTHR42834">
    <property type="entry name" value="ENDONUCLEASE/EXONUCLEASE/PHOSPHATASE FAMILY PROTEIN (AFU_ORTHOLOGUE AFUA_3G09210)"/>
    <property type="match status" value="1"/>
</dbReference>